<evidence type="ECO:0000313" key="12">
    <source>
        <dbReference type="EMBL" id="KAK2551804.1"/>
    </source>
</evidence>
<dbReference type="InterPro" id="IPR016643">
    <property type="entry name" value="26S_Psome_Rpn1"/>
</dbReference>
<evidence type="ECO:0000256" key="5">
    <source>
        <dbReference type="ARBA" id="ARBA00022737"/>
    </source>
</evidence>
<dbReference type="SUPFAM" id="SSF48371">
    <property type="entry name" value="ARM repeat"/>
    <property type="match status" value="1"/>
</dbReference>
<evidence type="ECO:0000256" key="8">
    <source>
        <dbReference type="PIRNR" id="PIRNR015965"/>
    </source>
</evidence>
<dbReference type="InterPro" id="IPR016024">
    <property type="entry name" value="ARM-type_fold"/>
</dbReference>
<evidence type="ECO:0000256" key="6">
    <source>
        <dbReference type="ARBA" id="ARBA00022942"/>
    </source>
</evidence>
<evidence type="ECO:0000259" key="10">
    <source>
        <dbReference type="Pfam" id="PF17781"/>
    </source>
</evidence>
<protein>
    <recommendedName>
        <fullName evidence="4 8">26S proteasome non-ATPase regulatory subunit 2</fullName>
    </recommendedName>
</protein>
<comment type="caution">
    <text evidence="12">The sequence shown here is derived from an EMBL/GenBank/DDBJ whole genome shotgun (WGS) entry which is preliminary data.</text>
</comment>
<dbReference type="Pfam" id="PF01851">
    <property type="entry name" value="PC_rep"/>
    <property type="match status" value="2"/>
</dbReference>
<evidence type="ECO:0000256" key="1">
    <source>
        <dbReference type="ARBA" id="ARBA00002362"/>
    </source>
</evidence>
<evidence type="ECO:0000313" key="13">
    <source>
        <dbReference type="Proteomes" id="UP001249851"/>
    </source>
</evidence>
<dbReference type="GO" id="GO:0008540">
    <property type="term" value="C:proteasome regulatory particle, base subcomplex"/>
    <property type="evidence" value="ECO:0007669"/>
    <property type="project" value="UniProtKB-UniRule"/>
</dbReference>
<evidence type="ECO:0000256" key="4">
    <source>
        <dbReference type="ARBA" id="ARBA00014928"/>
    </source>
</evidence>
<dbReference type="PANTHER" id="PTHR10943">
    <property type="entry name" value="26S PROTEASOME NON-ATPASE REGULATORY SUBUNIT"/>
    <property type="match status" value="1"/>
</dbReference>
<feature type="region of interest" description="Disordered" evidence="9">
    <location>
        <begin position="1"/>
        <end position="36"/>
    </location>
</feature>
<keyword evidence="6 8" id="KW-0647">Proteasome</keyword>
<comment type="function">
    <text evidence="2">Binds to the intracellular domain of tumor necrosis factor type 1 receptor. The binding domain of TRAP1 and TRAP2 resides outside the death domain of TNFR1.</text>
</comment>
<accession>A0AAD9PZA7</accession>
<dbReference type="GO" id="GO:0030234">
    <property type="term" value="F:enzyme regulator activity"/>
    <property type="evidence" value="ECO:0007669"/>
    <property type="project" value="UniProtKB-UniRule"/>
</dbReference>
<feature type="domain" description="RPN1 N-terminal" evidence="10">
    <location>
        <begin position="85"/>
        <end position="381"/>
    </location>
</feature>
<keyword evidence="5" id="KW-0677">Repeat</keyword>
<feature type="compositionally biased region" description="Basic and acidic residues" evidence="9">
    <location>
        <begin position="655"/>
        <end position="682"/>
    </location>
</feature>
<dbReference type="InterPro" id="IPR002015">
    <property type="entry name" value="Proteasome/cyclosome_rpt"/>
</dbReference>
<gene>
    <name evidence="12" type="ORF">P5673_027226</name>
</gene>
<evidence type="ECO:0000256" key="3">
    <source>
        <dbReference type="ARBA" id="ARBA00005460"/>
    </source>
</evidence>
<dbReference type="GO" id="GO:0005634">
    <property type="term" value="C:nucleus"/>
    <property type="evidence" value="ECO:0007669"/>
    <property type="project" value="TreeGrafter"/>
</dbReference>
<comment type="function">
    <text evidence="1 8">Component of the 26S proteasome, a multiprotein complex involved in the ATP-dependent degradation of ubiquitinated proteins. This complex plays a key role in the maintenance of protein homeostasis by removing misfolded or damaged proteins, which could impair cellular functions, and by removing proteins whose functions are no longer required. Therefore, the proteasome participates in numerous cellular processes, including cell cycle progression, apoptosis, or DNA damage repair.</text>
</comment>
<proteinExistence type="inferred from homology"/>
<sequence>MAPTAKEKEIPEKKEETKSKDETKKEEQIELSEEDKHLQEELTMLVERLSGGNLMNAGGGRPHAFIGFECLEILIKHKAQVYEIDSQKESNVSLHKPALEALRSQIRASTSSMTSVPKPLKFLRPHFDTLKEIYTNWGNGENKRFLADIISVLGMTISEGRECLKFRMLGSKEELESWGHEYVRHLAEEIRGEYGERTNRGESVDDLVSLAKEIIPYNMLHNAETEACDLLMEIEQLDLLDHYVDENSFQRVCLYLTSCVSYVPEPEDSTLLKTALNIFRKFDHQPEAMKLAIQLNDIELIKEIFISCTGSDDKKLIQKQMAFMLARQQIYLELDENMDDYDDLVEIMSNAHLNNNFLSLARELDIMEPKVPEDIYKTHLENKGVSSGVALDSARQNLASSFVNSFVNAAFGADKLLTEDGNKWIYKNKEHGMMSTTASLGLILLWDVDAGLTQIDKYLYSTEDYIKAGALLACGIVNSGVRNECDPALALLSDYVLHSNNMMRLGSVVGLGLAYAGSNRQDVLSLILPVLADPKSNLEVIGMAAIACGLVAIGTCNGDVTSAILQAMIERSEAEIKETHARNLALGLGLIFLGKQEAAEATLEALKVVPEPLGKWASILLEVCAYAGTGNVLKIQEMLHICSEHFETKEDEEKEKDSKDKDKDKDKEKEKDKKEAEKADDGSHQGVAVMGIALVAMGEEIGAQMALRTCNHLLQYGEPVIRRAVPLALAILSASNPQLSIVDTLSKLSHDNDAEVSHNSIFAMGIVGAGTNNARLGGMLRQLAMYYHKDANNLFMVRLAQGLVHLGKGTLTLCPYHCDRSLMMPVAVGGLLSVLVSFLDVKNVILGKSHYVLFNLVSAMQPRMLVTFDTELRPLPVSVRVGQAVDVVGQAGKPKTITGFQTHTTPVLLAYGERAELATEECILLTSSEKI</sequence>
<comment type="similarity">
    <text evidence="3 8">Belongs to the proteasome subunit S2 family.</text>
</comment>
<evidence type="ECO:0000256" key="2">
    <source>
        <dbReference type="ARBA" id="ARBA00004031"/>
    </source>
</evidence>
<reference evidence="12" key="1">
    <citation type="journal article" date="2023" name="G3 (Bethesda)">
        <title>Whole genome assembly and annotation of the endangered Caribbean coral Acropora cervicornis.</title>
        <authorList>
            <person name="Selwyn J.D."/>
            <person name="Vollmer S.V."/>
        </authorList>
    </citation>
    <scope>NUCLEOTIDE SEQUENCE</scope>
    <source>
        <strain evidence="12">K2</strain>
    </source>
</reference>
<keyword evidence="13" id="KW-1185">Reference proteome</keyword>
<dbReference type="PANTHER" id="PTHR10943:SF1">
    <property type="entry name" value="26S PROTEASOME NON-ATPASE REGULATORY SUBUNIT 2"/>
    <property type="match status" value="1"/>
</dbReference>
<dbReference type="FunFam" id="1.25.10.10:FF:000026">
    <property type="entry name" value="26S proteasome non-ATPase regulatory subunit 2"/>
    <property type="match status" value="1"/>
</dbReference>
<comment type="subunit">
    <text evidence="7">Component of the 19S proteasome regulatory particle complex. The 26S proteasome consists of a 20S core particle (CP) and two 19S regulatory subunits (RP). The regulatory particle is made of a lid composed of 9 subunits, a base containing 6 ATPases and few additional components including PSMD2. Interacts with RPGRIP1L. Interacts with CRY1 in a KDM8-dependent manner. Interacts (via C-terminus) with phosphatase UBLCP1 (via ubiquitin-like domain); the interaction recruits UBLCP1 to the 19S regulatory particle where it dephosphorylates 19S subunit PSMC2/RPT1 which impairs PSMC2 ATPase activity and disrupts 26S proteasome assembly.</text>
</comment>
<dbReference type="EMBL" id="JARQWQ010000093">
    <property type="protein sequence ID" value="KAK2551804.1"/>
    <property type="molecule type" value="Genomic_DNA"/>
</dbReference>
<evidence type="ECO:0000256" key="7">
    <source>
        <dbReference type="ARBA" id="ARBA00046857"/>
    </source>
</evidence>
<evidence type="ECO:0000259" key="11">
    <source>
        <dbReference type="Pfam" id="PF18051"/>
    </source>
</evidence>
<organism evidence="12 13">
    <name type="scientific">Acropora cervicornis</name>
    <name type="common">Staghorn coral</name>
    <dbReference type="NCBI Taxonomy" id="6130"/>
    <lineage>
        <taxon>Eukaryota</taxon>
        <taxon>Metazoa</taxon>
        <taxon>Cnidaria</taxon>
        <taxon>Anthozoa</taxon>
        <taxon>Hexacorallia</taxon>
        <taxon>Scleractinia</taxon>
        <taxon>Astrocoeniina</taxon>
        <taxon>Acroporidae</taxon>
        <taxon>Acropora</taxon>
    </lineage>
</organism>
<dbReference type="GO" id="GO:0043161">
    <property type="term" value="P:proteasome-mediated ubiquitin-dependent protein catabolic process"/>
    <property type="evidence" value="ECO:0007669"/>
    <property type="project" value="TreeGrafter"/>
</dbReference>
<dbReference type="GO" id="GO:0042176">
    <property type="term" value="P:regulation of protein catabolic process"/>
    <property type="evidence" value="ECO:0007669"/>
    <property type="project" value="InterPro"/>
</dbReference>
<dbReference type="InterPro" id="IPR041433">
    <property type="entry name" value="RPN1_C"/>
</dbReference>
<feature type="domain" description="26S proteasome non-ATPase regulatory subunit RPN1 C-terminal" evidence="11">
    <location>
        <begin position="888"/>
        <end position="927"/>
    </location>
</feature>
<evidence type="ECO:0000256" key="9">
    <source>
        <dbReference type="SAM" id="MobiDB-lite"/>
    </source>
</evidence>
<dbReference type="Proteomes" id="UP001249851">
    <property type="component" value="Unassembled WGS sequence"/>
</dbReference>
<dbReference type="InterPro" id="IPR040892">
    <property type="entry name" value="RPN1_N"/>
</dbReference>
<dbReference type="PIRSF" id="PIRSF015965">
    <property type="entry name" value="26S_Psome_Rpn1"/>
    <property type="match status" value="1"/>
</dbReference>
<dbReference type="Gene3D" id="1.25.10.10">
    <property type="entry name" value="Leucine-rich Repeat Variant"/>
    <property type="match status" value="1"/>
</dbReference>
<dbReference type="Pfam" id="PF18051">
    <property type="entry name" value="RPN1_C"/>
    <property type="match status" value="1"/>
</dbReference>
<dbReference type="Pfam" id="PF17781">
    <property type="entry name" value="RPN1_RPN2_N"/>
    <property type="match status" value="1"/>
</dbReference>
<dbReference type="GO" id="GO:0034515">
    <property type="term" value="C:proteasome storage granule"/>
    <property type="evidence" value="ECO:0007669"/>
    <property type="project" value="TreeGrafter"/>
</dbReference>
<dbReference type="InterPro" id="IPR011989">
    <property type="entry name" value="ARM-like"/>
</dbReference>
<name>A0AAD9PZA7_ACRCE</name>
<feature type="region of interest" description="Disordered" evidence="9">
    <location>
        <begin position="647"/>
        <end position="682"/>
    </location>
</feature>
<dbReference type="AlphaFoldDB" id="A0AAD9PZA7"/>
<reference evidence="12" key="2">
    <citation type="journal article" date="2023" name="Science">
        <title>Genomic signatures of disease resistance in endangered staghorn corals.</title>
        <authorList>
            <person name="Vollmer S.V."/>
            <person name="Selwyn J.D."/>
            <person name="Despard B.A."/>
            <person name="Roesel C.L."/>
        </authorList>
    </citation>
    <scope>NUCLEOTIDE SEQUENCE</scope>
    <source>
        <strain evidence="12">K2</strain>
    </source>
</reference>